<dbReference type="EMBL" id="UINC01025815">
    <property type="protein sequence ID" value="SVB02101.1"/>
    <property type="molecule type" value="Genomic_DNA"/>
</dbReference>
<dbReference type="Pfam" id="PF00534">
    <property type="entry name" value="Glycos_transf_1"/>
    <property type="match status" value="1"/>
</dbReference>
<organism evidence="3">
    <name type="scientific">marine metagenome</name>
    <dbReference type="NCBI Taxonomy" id="408172"/>
    <lineage>
        <taxon>unclassified sequences</taxon>
        <taxon>metagenomes</taxon>
        <taxon>ecological metagenomes</taxon>
    </lineage>
</organism>
<dbReference type="CDD" id="cd03794">
    <property type="entry name" value="GT4_WbuB-like"/>
    <property type="match status" value="1"/>
</dbReference>
<dbReference type="InterPro" id="IPR001296">
    <property type="entry name" value="Glyco_trans_1"/>
</dbReference>
<name>A0A382ALG9_9ZZZZ</name>
<sequence>MRILYLHQYFNTPDMPGSTRSYELAKRLVNNDHKVYLVTTRRDKYQDKQIGWTDESGIQVCWLPIAYSNQMGFFRRIYSFLLFSFKALKVCLKINVDVVFATSTPLTIAIPAIIHSKIRQRPMVFEVRDLWPEIPIAMGIIKSKIFIKMANWLENIAYRNSKRIIALSNGIQSGISQSGYPINQISVITNLSNMEKFNINGMFGNMDLNGLEWNENTPTVIYTGAFGHVNDVHYLVKTAEVMKKLNPRVKFIIAGEGIKGTNIREFAQKVGVLNKSLFVMDPLVKSEVPKLYARASIVTSLFINL</sequence>
<proteinExistence type="predicted"/>
<dbReference type="AlphaFoldDB" id="A0A382ALG9"/>
<dbReference type="PANTHER" id="PTHR45947">
    <property type="entry name" value="SULFOQUINOVOSYL TRANSFERASE SQD2"/>
    <property type="match status" value="1"/>
</dbReference>
<dbReference type="GO" id="GO:0016758">
    <property type="term" value="F:hexosyltransferase activity"/>
    <property type="evidence" value="ECO:0007669"/>
    <property type="project" value="TreeGrafter"/>
</dbReference>
<evidence type="ECO:0008006" key="4">
    <source>
        <dbReference type="Google" id="ProtNLM"/>
    </source>
</evidence>
<dbReference type="InterPro" id="IPR050194">
    <property type="entry name" value="Glycosyltransferase_grp1"/>
</dbReference>
<dbReference type="SUPFAM" id="SSF53756">
    <property type="entry name" value="UDP-Glycosyltransferase/glycogen phosphorylase"/>
    <property type="match status" value="1"/>
</dbReference>
<reference evidence="3" key="1">
    <citation type="submission" date="2018-05" db="EMBL/GenBank/DDBJ databases">
        <authorList>
            <person name="Lanie J.A."/>
            <person name="Ng W.-L."/>
            <person name="Kazmierczak K.M."/>
            <person name="Andrzejewski T.M."/>
            <person name="Davidsen T.M."/>
            <person name="Wayne K.J."/>
            <person name="Tettelin H."/>
            <person name="Glass J.I."/>
            <person name="Rusch D."/>
            <person name="Podicherti R."/>
            <person name="Tsui H.-C.T."/>
            <person name="Winkler M.E."/>
        </authorList>
    </citation>
    <scope>NUCLEOTIDE SEQUENCE</scope>
</reference>
<feature type="non-terminal residue" evidence="3">
    <location>
        <position position="305"/>
    </location>
</feature>
<evidence type="ECO:0000259" key="2">
    <source>
        <dbReference type="Pfam" id="PF13439"/>
    </source>
</evidence>
<accession>A0A382ALG9</accession>
<dbReference type="Pfam" id="PF13439">
    <property type="entry name" value="Glyco_transf_4"/>
    <property type="match status" value="1"/>
</dbReference>
<protein>
    <recommendedName>
        <fullName evidence="4">Glycosyltransferase subfamily 4-like N-terminal domain-containing protein</fullName>
    </recommendedName>
</protein>
<dbReference type="InterPro" id="IPR028098">
    <property type="entry name" value="Glyco_trans_4-like_N"/>
</dbReference>
<evidence type="ECO:0000259" key="1">
    <source>
        <dbReference type="Pfam" id="PF00534"/>
    </source>
</evidence>
<dbReference type="PANTHER" id="PTHR45947:SF3">
    <property type="entry name" value="SULFOQUINOVOSYL TRANSFERASE SQD2"/>
    <property type="match status" value="1"/>
</dbReference>
<dbReference type="Gene3D" id="3.40.50.2000">
    <property type="entry name" value="Glycogen Phosphorylase B"/>
    <property type="match status" value="2"/>
</dbReference>
<feature type="domain" description="Glycosyl transferase family 1" evidence="1">
    <location>
        <begin position="211"/>
        <end position="298"/>
    </location>
</feature>
<feature type="domain" description="Glycosyltransferase subfamily 4-like N-terminal" evidence="2">
    <location>
        <begin position="19"/>
        <end position="190"/>
    </location>
</feature>
<gene>
    <name evidence="3" type="ORF">METZ01_LOCUS154955</name>
</gene>
<evidence type="ECO:0000313" key="3">
    <source>
        <dbReference type="EMBL" id="SVB02101.1"/>
    </source>
</evidence>